<gene>
    <name evidence="2" type="ORF">MUK42_33418</name>
</gene>
<evidence type="ECO:0000256" key="1">
    <source>
        <dbReference type="SAM" id="MobiDB-lite"/>
    </source>
</evidence>
<dbReference type="OrthoDB" id="413520at2759"/>
<protein>
    <submittedName>
        <fullName evidence="2">Uncharacterized protein</fullName>
    </submittedName>
</protein>
<evidence type="ECO:0000313" key="2">
    <source>
        <dbReference type="EMBL" id="URD93538.1"/>
    </source>
</evidence>
<feature type="region of interest" description="Disordered" evidence="1">
    <location>
        <begin position="1"/>
        <end position="29"/>
    </location>
</feature>
<keyword evidence="3" id="KW-1185">Reference proteome</keyword>
<evidence type="ECO:0000313" key="3">
    <source>
        <dbReference type="Proteomes" id="UP001055439"/>
    </source>
</evidence>
<name>A0A9E7JU58_9LILI</name>
<accession>A0A9E7JU58</accession>
<dbReference type="EMBL" id="CP097505">
    <property type="protein sequence ID" value="URD93538.1"/>
    <property type="molecule type" value="Genomic_DNA"/>
</dbReference>
<feature type="compositionally biased region" description="Polar residues" evidence="1">
    <location>
        <begin position="17"/>
        <end position="29"/>
    </location>
</feature>
<sequence length="105" mass="11375">MDVALDDAVTSAGGKRAQSSSSSNQWLNGNGSVTLLFSSLGDQRKNGEIARNHIGARALAIFFAKVVWSGHCNLRFHDLEIEENIAYNYRANGMPGCLISSYVLV</sequence>
<organism evidence="2 3">
    <name type="scientific">Musa troglodytarum</name>
    <name type="common">fe'i banana</name>
    <dbReference type="NCBI Taxonomy" id="320322"/>
    <lineage>
        <taxon>Eukaryota</taxon>
        <taxon>Viridiplantae</taxon>
        <taxon>Streptophyta</taxon>
        <taxon>Embryophyta</taxon>
        <taxon>Tracheophyta</taxon>
        <taxon>Spermatophyta</taxon>
        <taxon>Magnoliopsida</taxon>
        <taxon>Liliopsida</taxon>
        <taxon>Zingiberales</taxon>
        <taxon>Musaceae</taxon>
        <taxon>Musa</taxon>
    </lineage>
</organism>
<dbReference type="Proteomes" id="UP001055439">
    <property type="component" value="Chromosome 3"/>
</dbReference>
<dbReference type="AlphaFoldDB" id="A0A9E7JU58"/>
<reference evidence="2" key="1">
    <citation type="submission" date="2022-05" db="EMBL/GenBank/DDBJ databases">
        <title>The Musa troglodytarum L. genome provides insights into the mechanism of non-climacteric behaviour and enrichment of carotenoids.</title>
        <authorList>
            <person name="Wang J."/>
        </authorList>
    </citation>
    <scope>NUCLEOTIDE SEQUENCE</scope>
    <source>
        <tissue evidence="2">Leaf</tissue>
    </source>
</reference>
<proteinExistence type="predicted"/>